<dbReference type="SMART" id="SM00612">
    <property type="entry name" value="Kelch"/>
    <property type="match status" value="2"/>
</dbReference>
<dbReference type="Pfam" id="PF01344">
    <property type="entry name" value="Kelch_1"/>
    <property type="match status" value="2"/>
</dbReference>
<dbReference type="Proteomes" id="UP001160148">
    <property type="component" value="Unassembled WGS sequence"/>
</dbReference>
<name>A0AAV0XUF7_9HEMI</name>
<keyword evidence="4" id="KW-1185">Reference proteome</keyword>
<gene>
    <name evidence="3" type="ORF">MEUPH1_LOCUS25759</name>
</gene>
<keyword evidence="1" id="KW-0880">Kelch repeat</keyword>
<organism evidence="3 4">
    <name type="scientific">Macrosiphum euphorbiae</name>
    <name type="common">potato aphid</name>
    <dbReference type="NCBI Taxonomy" id="13131"/>
    <lineage>
        <taxon>Eukaryota</taxon>
        <taxon>Metazoa</taxon>
        <taxon>Ecdysozoa</taxon>
        <taxon>Arthropoda</taxon>
        <taxon>Hexapoda</taxon>
        <taxon>Insecta</taxon>
        <taxon>Pterygota</taxon>
        <taxon>Neoptera</taxon>
        <taxon>Paraneoptera</taxon>
        <taxon>Hemiptera</taxon>
        <taxon>Sternorrhyncha</taxon>
        <taxon>Aphidomorpha</taxon>
        <taxon>Aphidoidea</taxon>
        <taxon>Aphididae</taxon>
        <taxon>Macrosiphini</taxon>
        <taxon>Macrosiphum</taxon>
    </lineage>
</organism>
<evidence type="ECO:0000313" key="4">
    <source>
        <dbReference type="Proteomes" id="UP001160148"/>
    </source>
</evidence>
<dbReference type="PANTHER" id="PTHR46344">
    <property type="entry name" value="OS02G0202900 PROTEIN"/>
    <property type="match status" value="1"/>
</dbReference>
<proteinExistence type="predicted"/>
<protein>
    <submittedName>
        <fullName evidence="3">Uncharacterized protein</fullName>
    </submittedName>
</protein>
<dbReference type="Gene3D" id="2.120.10.80">
    <property type="entry name" value="Kelch-type beta propeller"/>
    <property type="match status" value="1"/>
</dbReference>
<evidence type="ECO:0000313" key="3">
    <source>
        <dbReference type="EMBL" id="CAI6371803.1"/>
    </source>
</evidence>
<dbReference type="InterPro" id="IPR006652">
    <property type="entry name" value="Kelch_1"/>
</dbReference>
<dbReference type="SUPFAM" id="SSF117281">
    <property type="entry name" value="Kelch motif"/>
    <property type="match status" value="2"/>
</dbReference>
<evidence type="ECO:0000256" key="1">
    <source>
        <dbReference type="ARBA" id="ARBA00022441"/>
    </source>
</evidence>
<dbReference type="InterPro" id="IPR015915">
    <property type="entry name" value="Kelch-typ_b-propeller"/>
</dbReference>
<reference evidence="3 4" key="1">
    <citation type="submission" date="2023-01" db="EMBL/GenBank/DDBJ databases">
        <authorList>
            <person name="Whitehead M."/>
        </authorList>
    </citation>
    <scope>NUCLEOTIDE SEQUENCE [LARGE SCALE GENOMIC DNA]</scope>
</reference>
<accession>A0AAV0XUF7</accession>
<dbReference type="PANTHER" id="PTHR46344:SF27">
    <property type="entry name" value="KELCH REPEAT SUPERFAMILY PROTEIN"/>
    <property type="match status" value="1"/>
</dbReference>
<dbReference type="EMBL" id="CARXXK010001015">
    <property type="protein sequence ID" value="CAI6371803.1"/>
    <property type="molecule type" value="Genomic_DNA"/>
</dbReference>
<dbReference type="AlphaFoldDB" id="A0AAV0XUF7"/>
<comment type="caution">
    <text evidence="3">The sequence shown here is derived from an EMBL/GenBank/DDBJ whole genome shotgun (WGS) entry which is preliminary data.</text>
</comment>
<sequence>MVDKPLLFNCSKCKDYVFEALHFHLLKSEELITIPHNFRTKPRQNGHSNKVILVIGGRGYNGQIFDCAEWYDSKINQWQFGPKMITPCYAGGLTVVNDNVPLYLGGTNFESIFQSAYGPNLSPSESSKWTPKYNMLAKRQSFRVGVINNYIYVVGGSDGNSILNSAEVFDCRTREWCTICNMSTK</sequence>
<keyword evidence="2" id="KW-0677">Repeat</keyword>
<evidence type="ECO:0000256" key="2">
    <source>
        <dbReference type="ARBA" id="ARBA00022737"/>
    </source>
</evidence>